<gene>
    <name evidence="5" type="ORF">SAMN02787073_3542</name>
</gene>
<dbReference type="Gene3D" id="2.60.120.10">
    <property type="entry name" value="Jelly Rolls"/>
    <property type="match status" value="1"/>
</dbReference>
<dbReference type="Pfam" id="PF13545">
    <property type="entry name" value="HTH_Crp_2"/>
    <property type="match status" value="1"/>
</dbReference>
<dbReference type="SUPFAM" id="SSF46785">
    <property type="entry name" value="Winged helix' DNA-binding domain"/>
    <property type="match status" value="1"/>
</dbReference>
<dbReference type="Gene3D" id="1.10.10.10">
    <property type="entry name" value="Winged helix-like DNA-binding domain superfamily/Winged helix DNA-binding domain"/>
    <property type="match status" value="1"/>
</dbReference>
<name>A0A1M5H183_9FLAO</name>
<sequence length="198" mass="23268">MLVDEDLLFHYGGQLVKFTKNDMIFRESEIPKFYYQIKYGNVKINNYHQEGKEFIHSLPSAGHCLGETFIFSERPYPVNAVAMNDVAVIKVGIARFFELIHSDKSILFKLYQYTSERMHYRYVMLNNLSSTNTFSKIICVMDCLKQYHNVTEQYGYQIPYTRLEIASLTGLRIETVIRVLKKMERENIVKNIGGKIFY</sequence>
<evidence type="ECO:0000259" key="4">
    <source>
        <dbReference type="PROSITE" id="PS50042"/>
    </source>
</evidence>
<feature type="domain" description="Cyclic nucleotide-binding" evidence="4">
    <location>
        <begin position="1"/>
        <end position="117"/>
    </location>
</feature>
<dbReference type="InterPro" id="IPR018490">
    <property type="entry name" value="cNMP-bd_dom_sf"/>
</dbReference>
<dbReference type="InterPro" id="IPR014710">
    <property type="entry name" value="RmlC-like_jellyroll"/>
</dbReference>
<keyword evidence="2" id="KW-0238">DNA-binding</keyword>
<evidence type="ECO:0000256" key="2">
    <source>
        <dbReference type="ARBA" id="ARBA00023125"/>
    </source>
</evidence>
<dbReference type="Proteomes" id="UP000184108">
    <property type="component" value="Unassembled WGS sequence"/>
</dbReference>
<dbReference type="GO" id="GO:0016301">
    <property type="term" value="F:kinase activity"/>
    <property type="evidence" value="ECO:0007669"/>
    <property type="project" value="UniProtKB-KW"/>
</dbReference>
<dbReference type="PRINTS" id="PR00034">
    <property type="entry name" value="HTHCRP"/>
</dbReference>
<dbReference type="InterPro" id="IPR036390">
    <property type="entry name" value="WH_DNA-bd_sf"/>
</dbReference>
<reference evidence="6" key="1">
    <citation type="submission" date="2016-11" db="EMBL/GenBank/DDBJ databases">
        <authorList>
            <person name="Varghese N."/>
            <person name="Submissions S."/>
        </authorList>
    </citation>
    <scope>NUCLEOTIDE SEQUENCE [LARGE SCALE GENOMIC DNA]</scope>
    <source>
        <strain evidence="6">YR203</strain>
    </source>
</reference>
<dbReference type="AlphaFoldDB" id="A0A1M5H183"/>
<protein>
    <submittedName>
        <fullName evidence="5">cAMP-binding domain of CRP or a regulatory subunit of cAMP-dependent protein kinases</fullName>
    </submittedName>
</protein>
<dbReference type="InterPro" id="IPR000595">
    <property type="entry name" value="cNMP-bd_dom"/>
</dbReference>
<dbReference type="Pfam" id="PF00027">
    <property type="entry name" value="cNMP_binding"/>
    <property type="match status" value="1"/>
</dbReference>
<dbReference type="SUPFAM" id="SSF51206">
    <property type="entry name" value="cAMP-binding domain-like"/>
    <property type="match status" value="1"/>
</dbReference>
<organism evidence="5 6">
    <name type="scientific">Chryseobacterium vrystaatense</name>
    <dbReference type="NCBI Taxonomy" id="307480"/>
    <lineage>
        <taxon>Bacteria</taxon>
        <taxon>Pseudomonadati</taxon>
        <taxon>Bacteroidota</taxon>
        <taxon>Flavobacteriia</taxon>
        <taxon>Flavobacteriales</taxon>
        <taxon>Weeksellaceae</taxon>
        <taxon>Chryseobacterium group</taxon>
        <taxon>Chryseobacterium</taxon>
    </lineage>
</organism>
<keyword evidence="1" id="KW-0805">Transcription regulation</keyword>
<accession>A0A1M5H183</accession>
<proteinExistence type="predicted"/>
<dbReference type="InterPro" id="IPR036388">
    <property type="entry name" value="WH-like_DNA-bd_sf"/>
</dbReference>
<dbReference type="PROSITE" id="PS50042">
    <property type="entry name" value="CNMP_BINDING_3"/>
    <property type="match status" value="1"/>
</dbReference>
<keyword evidence="3" id="KW-0804">Transcription</keyword>
<dbReference type="InterPro" id="IPR012318">
    <property type="entry name" value="HTH_CRP"/>
</dbReference>
<evidence type="ECO:0000256" key="3">
    <source>
        <dbReference type="ARBA" id="ARBA00023163"/>
    </source>
</evidence>
<dbReference type="GO" id="GO:0003677">
    <property type="term" value="F:DNA binding"/>
    <property type="evidence" value="ECO:0007669"/>
    <property type="project" value="UniProtKB-KW"/>
</dbReference>
<dbReference type="PANTHER" id="PTHR24567:SF28">
    <property type="entry name" value="LISTERIOLYSIN REGULATORY PROTEIN"/>
    <property type="match status" value="1"/>
</dbReference>
<dbReference type="GO" id="GO:0003700">
    <property type="term" value="F:DNA-binding transcription factor activity"/>
    <property type="evidence" value="ECO:0007669"/>
    <property type="project" value="TreeGrafter"/>
</dbReference>
<keyword evidence="5" id="KW-0418">Kinase</keyword>
<dbReference type="GO" id="GO:0005829">
    <property type="term" value="C:cytosol"/>
    <property type="evidence" value="ECO:0007669"/>
    <property type="project" value="TreeGrafter"/>
</dbReference>
<evidence type="ECO:0000313" key="6">
    <source>
        <dbReference type="Proteomes" id="UP000184108"/>
    </source>
</evidence>
<dbReference type="EMBL" id="FQVE01000004">
    <property type="protein sequence ID" value="SHG09791.1"/>
    <property type="molecule type" value="Genomic_DNA"/>
</dbReference>
<dbReference type="PANTHER" id="PTHR24567">
    <property type="entry name" value="CRP FAMILY TRANSCRIPTIONAL REGULATORY PROTEIN"/>
    <property type="match status" value="1"/>
</dbReference>
<dbReference type="SMART" id="SM00419">
    <property type="entry name" value="HTH_CRP"/>
    <property type="match status" value="1"/>
</dbReference>
<dbReference type="CDD" id="cd00038">
    <property type="entry name" value="CAP_ED"/>
    <property type="match status" value="1"/>
</dbReference>
<keyword evidence="5" id="KW-0808">Transferase</keyword>
<dbReference type="InterPro" id="IPR050397">
    <property type="entry name" value="Env_Response_Regulators"/>
</dbReference>
<evidence type="ECO:0000256" key="1">
    <source>
        <dbReference type="ARBA" id="ARBA00023015"/>
    </source>
</evidence>
<evidence type="ECO:0000313" key="5">
    <source>
        <dbReference type="EMBL" id="SHG09791.1"/>
    </source>
</evidence>